<feature type="transmembrane region" description="Helical" evidence="1">
    <location>
        <begin position="20"/>
        <end position="40"/>
    </location>
</feature>
<dbReference type="Proteomes" id="UP001169027">
    <property type="component" value="Unassembled WGS sequence"/>
</dbReference>
<accession>A0ABT8S9S9</accession>
<keyword evidence="4" id="KW-1185">Reference proteome</keyword>
<evidence type="ECO:0000259" key="2">
    <source>
        <dbReference type="Pfam" id="PF08805"/>
    </source>
</evidence>
<dbReference type="InterPro" id="IPR014911">
    <property type="entry name" value="PilS_N"/>
</dbReference>
<feature type="domain" description="Type 4 secretion system PilS N-terminal" evidence="2">
    <location>
        <begin position="118"/>
        <end position="195"/>
    </location>
</feature>
<dbReference type="Gene3D" id="3.30.1690.10">
    <property type="entry name" value="TcpA-like pilin"/>
    <property type="match status" value="1"/>
</dbReference>
<sequence>MNTRNNRTASLKKAKGFTLVELIVVIAIGALLALFAVPYARGVIINGKVEPTANDINKTVTSIRGNFAGQGVTPYNNLGVGAAATAIFANTARGLSSALTVAGSGASATVQHDLGETGSEITVASATITTPGDSFSVNLPTVNNAACPGLAAQLSRVAEVITINGAAAKAVGGTYNGGIAQNACTEGDTNTFIFTFR</sequence>
<comment type="caution">
    <text evidence="3">The sequence shown here is derived from an EMBL/GenBank/DDBJ whole genome shotgun (WGS) entry which is preliminary data.</text>
</comment>
<gene>
    <name evidence="3" type="ORF">Q2T77_25665</name>
</gene>
<reference evidence="3" key="1">
    <citation type="submission" date="2023-06" db="EMBL/GenBank/DDBJ databases">
        <authorList>
            <person name="Jiang Y."/>
            <person name="Liu Q."/>
        </authorList>
    </citation>
    <scope>NUCLEOTIDE SEQUENCE</scope>
    <source>
        <strain evidence="3">CGMCC 1.12090</strain>
    </source>
</reference>
<evidence type="ECO:0000313" key="3">
    <source>
        <dbReference type="EMBL" id="MDO1535677.1"/>
    </source>
</evidence>
<dbReference type="InterPro" id="IPR045584">
    <property type="entry name" value="Pilin-like"/>
</dbReference>
<dbReference type="SUPFAM" id="SSF54523">
    <property type="entry name" value="Pili subunits"/>
    <property type="match status" value="1"/>
</dbReference>
<dbReference type="NCBIfam" id="TIGR02532">
    <property type="entry name" value="IV_pilin_GFxxxE"/>
    <property type="match status" value="1"/>
</dbReference>
<organism evidence="3 4">
    <name type="scientific">Variovorax ginsengisoli</name>
    <dbReference type="NCBI Taxonomy" id="363844"/>
    <lineage>
        <taxon>Bacteria</taxon>
        <taxon>Pseudomonadati</taxon>
        <taxon>Pseudomonadota</taxon>
        <taxon>Betaproteobacteria</taxon>
        <taxon>Burkholderiales</taxon>
        <taxon>Comamonadaceae</taxon>
        <taxon>Variovorax</taxon>
    </lineage>
</organism>
<evidence type="ECO:0000256" key="1">
    <source>
        <dbReference type="SAM" id="Phobius"/>
    </source>
</evidence>
<dbReference type="InterPro" id="IPR012902">
    <property type="entry name" value="N_methyl_site"/>
</dbReference>
<name>A0ABT8S9S9_9BURK</name>
<dbReference type="EMBL" id="JAUKVY010000021">
    <property type="protein sequence ID" value="MDO1535677.1"/>
    <property type="molecule type" value="Genomic_DNA"/>
</dbReference>
<dbReference type="Pfam" id="PF08805">
    <property type="entry name" value="PilS"/>
    <property type="match status" value="1"/>
</dbReference>
<keyword evidence="1" id="KW-0812">Transmembrane</keyword>
<dbReference type="Pfam" id="PF07963">
    <property type="entry name" value="N_methyl"/>
    <property type="match status" value="1"/>
</dbReference>
<dbReference type="RefSeq" id="WP_301813469.1">
    <property type="nucleotide sequence ID" value="NZ_JAUJZH010000021.1"/>
</dbReference>
<proteinExistence type="predicted"/>
<evidence type="ECO:0000313" key="4">
    <source>
        <dbReference type="Proteomes" id="UP001169027"/>
    </source>
</evidence>
<dbReference type="PROSITE" id="PS00409">
    <property type="entry name" value="PROKAR_NTER_METHYL"/>
    <property type="match status" value="1"/>
</dbReference>
<keyword evidence="1" id="KW-0472">Membrane</keyword>
<protein>
    <submittedName>
        <fullName evidence="3">Type 4 pilus major pilin</fullName>
    </submittedName>
</protein>
<keyword evidence="1" id="KW-1133">Transmembrane helix</keyword>